<evidence type="ECO:0000256" key="4">
    <source>
        <dbReference type="ARBA" id="ARBA00022723"/>
    </source>
</evidence>
<keyword evidence="4 8" id="KW-0479">Metal-binding</keyword>
<dbReference type="InterPro" id="IPR036396">
    <property type="entry name" value="Cyt_P450_sf"/>
</dbReference>
<accession>A0ABR2I7B0</accession>
<keyword evidence="3 8" id="KW-0349">Heme</keyword>
<name>A0ABR2I7B0_9PEZI</name>
<evidence type="ECO:0000256" key="8">
    <source>
        <dbReference type="RuleBase" id="RU000461"/>
    </source>
</evidence>
<feature type="region of interest" description="Disordered" evidence="9">
    <location>
        <begin position="421"/>
        <end position="455"/>
    </location>
</feature>
<keyword evidence="6 8" id="KW-0408">Iron</keyword>
<dbReference type="EMBL" id="JAPCWZ010000006">
    <property type="protein sequence ID" value="KAK8859008.1"/>
    <property type="molecule type" value="Genomic_DNA"/>
</dbReference>
<organism evidence="11 12">
    <name type="scientific">Apiospora arundinis</name>
    <dbReference type="NCBI Taxonomy" id="335852"/>
    <lineage>
        <taxon>Eukaryota</taxon>
        <taxon>Fungi</taxon>
        <taxon>Dikarya</taxon>
        <taxon>Ascomycota</taxon>
        <taxon>Pezizomycotina</taxon>
        <taxon>Sordariomycetes</taxon>
        <taxon>Xylariomycetidae</taxon>
        <taxon>Amphisphaeriales</taxon>
        <taxon>Apiosporaceae</taxon>
        <taxon>Apiospora</taxon>
    </lineage>
</organism>
<comment type="similarity">
    <text evidence="2 8">Belongs to the cytochrome P450 family.</text>
</comment>
<evidence type="ECO:0000256" key="2">
    <source>
        <dbReference type="ARBA" id="ARBA00010617"/>
    </source>
</evidence>
<feature type="compositionally biased region" description="Basic and acidic residues" evidence="9">
    <location>
        <begin position="273"/>
        <end position="285"/>
    </location>
</feature>
<dbReference type="InterPro" id="IPR001128">
    <property type="entry name" value="Cyt_P450"/>
</dbReference>
<evidence type="ECO:0000313" key="12">
    <source>
        <dbReference type="Proteomes" id="UP001390339"/>
    </source>
</evidence>
<proteinExistence type="inferred from homology"/>
<keyword evidence="7 8" id="KW-0503">Monooxygenase</keyword>
<dbReference type="CDD" id="cd11062">
    <property type="entry name" value="CYP58-like"/>
    <property type="match status" value="1"/>
</dbReference>
<dbReference type="InterPro" id="IPR002401">
    <property type="entry name" value="Cyt_P450_E_grp-I"/>
</dbReference>
<keyword evidence="5 8" id="KW-0560">Oxidoreductase</keyword>
<keyword evidence="10" id="KW-0472">Membrane</keyword>
<evidence type="ECO:0000256" key="6">
    <source>
        <dbReference type="ARBA" id="ARBA00023004"/>
    </source>
</evidence>
<dbReference type="PANTHER" id="PTHR24305:SF157">
    <property type="entry name" value="N-ACETYLTRYPTOPHAN 6-HYDROXYLASE IVOC-RELATED"/>
    <property type="match status" value="1"/>
</dbReference>
<feature type="region of interest" description="Disordered" evidence="9">
    <location>
        <begin position="273"/>
        <end position="297"/>
    </location>
</feature>
<dbReference type="Proteomes" id="UP001390339">
    <property type="component" value="Unassembled WGS sequence"/>
</dbReference>
<reference evidence="11 12" key="1">
    <citation type="journal article" date="2024" name="IMA Fungus">
        <title>Apiospora arundinis, a panoply of carbohydrate-active enzymes and secondary metabolites.</title>
        <authorList>
            <person name="Sorensen T."/>
            <person name="Petersen C."/>
            <person name="Muurmann A.T."/>
            <person name="Christiansen J.V."/>
            <person name="Brundto M.L."/>
            <person name="Overgaard C.K."/>
            <person name="Boysen A.T."/>
            <person name="Wollenberg R.D."/>
            <person name="Larsen T.O."/>
            <person name="Sorensen J.L."/>
            <person name="Nielsen K.L."/>
            <person name="Sondergaard T.E."/>
        </authorList>
    </citation>
    <scope>NUCLEOTIDE SEQUENCE [LARGE SCALE GENOMIC DNA]</scope>
    <source>
        <strain evidence="11 12">AAU 773</strain>
    </source>
</reference>
<sequence>MDRIMAQSAQRIQRLEYPAIVELLGAAFLVYAVTIAIYRLYFHPLAKFPGPRIAALTRWYEAFYDVLLDGRYELKIVEFHRKYGPIVRISPFELHIDDSEFFNEIYRQDGRWHKDTFSTNGQAAPGGAVFTADHDVHKHRRAAFNSFLSKPAVAKRMDLIQSKINVLQQRLEEAVQRGGLFELGLAFSAMTIDIATAYISAKSYDSLAAPDFNVKLTEMLQEGGYLWHVNKHIALSRYLVPLMPPALMPASFRPFFAFLKNCEDRTKALIDLHHNGGSGEKETKATGKLTSSSSPPTLVETILSSSSLPAAEKGYKRVNDEVGTVTAAGFETSSNTLRHIAYHVYANPTTILARLRAELDAHPETWTATAKDTPEEEGGEEAHPPFRTWSWDRLSRLPYLTGVIKEGLRLTPGIVTRMQRVSEQPLTYHEKTPGSSRSGGGNGSGARKEEETPQRVWAIPARTPVGMSLMALHRDEAAFPDPTLFRPERWVDDVEGDDDGRRRLERYFAPFSRGTRICAGMHLAWAELYLTVAMLVSQFDFELAGGTGPEDVEWVSDRFILGVKGKNGVRVIALKRPQA</sequence>
<keyword evidence="10" id="KW-1133">Transmembrane helix</keyword>
<feature type="compositionally biased region" description="Polar residues" evidence="9">
    <location>
        <begin position="288"/>
        <end position="297"/>
    </location>
</feature>
<evidence type="ECO:0000256" key="1">
    <source>
        <dbReference type="ARBA" id="ARBA00001971"/>
    </source>
</evidence>
<dbReference type="Pfam" id="PF00067">
    <property type="entry name" value="p450"/>
    <property type="match status" value="2"/>
</dbReference>
<dbReference type="PANTHER" id="PTHR24305">
    <property type="entry name" value="CYTOCHROME P450"/>
    <property type="match status" value="1"/>
</dbReference>
<evidence type="ECO:0000256" key="7">
    <source>
        <dbReference type="ARBA" id="ARBA00023033"/>
    </source>
</evidence>
<evidence type="ECO:0000256" key="3">
    <source>
        <dbReference type="ARBA" id="ARBA00022617"/>
    </source>
</evidence>
<evidence type="ECO:0000256" key="5">
    <source>
        <dbReference type="ARBA" id="ARBA00023002"/>
    </source>
</evidence>
<keyword evidence="10" id="KW-0812">Transmembrane</keyword>
<dbReference type="PRINTS" id="PR00463">
    <property type="entry name" value="EP450I"/>
</dbReference>
<dbReference type="PROSITE" id="PS00086">
    <property type="entry name" value="CYTOCHROME_P450"/>
    <property type="match status" value="1"/>
</dbReference>
<feature type="transmembrane region" description="Helical" evidence="10">
    <location>
        <begin position="20"/>
        <end position="41"/>
    </location>
</feature>
<dbReference type="SUPFAM" id="SSF48264">
    <property type="entry name" value="Cytochrome P450"/>
    <property type="match status" value="1"/>
</dbReference>
<protein>
    <submittedName>
        <fullName evidence="11">Cytochrome P450</fullName>
    </submittedName>
</protein>
<evidence type="ECO:0000256" key="9">
    <source>
        <dbReference type="SAM" id="MobiDB-lite"/>
    </source>
</evidence>
<dbReference type="InterPro" id="IPR050121">
    <property type="entry name" value="Cytochrome_P450_monoxygenase"/>
</dbReference>
<comment type="caution">
    <text evidence="11">The sequence shown here is derived from an EMBL/GenBank/DDBJ whole genome shotgun (WGS) entry which is preliminary data.</text>
</comment>
<evidence type="ECO:0000256" key="10">
    <source>
        <dbReference type="SAM" id="Phobius"/>
    </source>
</evidence>
<gene>
    <name evidence="11" type="ORF">PGQ11_009742</name>
</gene>
<keyword evidence="12" id="KW-1185">Reference proteome</keyword>
<dbReference type="Gene3D" id="1.10.630.10">
    <property type="entry name" value="Cytochrome P450"/>
    <property type="match status" value="1"/>
</dbReference>
<dbReference type="PRINTS" id="PR00385">
    <property type="entry name" value="P450"/>
</dbReference>
<dbReference type="InterPro" id="IPR017972">
    <property type="entry name" value="Cyt_P450_CS"/>
</dbReference>
<comment type="cofactor">
    <cofactor evidence="1">
        <name>heme</name>
        <dbReference type="ChEBI" id="CHEBI:30413"/>
    </cofactor>
</comment>
<evidence type="ECO:0000313" key="11">
    <source>
        <dbReference type="EMBL" id="KAK8859008.1"/>
    </source>
</evidence>